<dbReference type="EMBL" id="GBRH01196662">
    <property type="protein sequence ID" value="JAE01234.1"/>
    <property type="molecule type" value="Transcribed_RNA"/>
</dbReference>
<dbReference type="AlphaFoldDB" id="A0A0A9EQG4"/>
<proteinExistence type="predicted"/>
<name>A0A0A9EQG4_ARUDO</name>
<sequence length="46" mass="5298">MKFHKKFIRVLQRQILLRGKCSGVLGHVCFTVPRTTHAVPSYNSDK</sequence>
<protein>
    <submittedName>
        <fullName evidence="1">Uncharacterized protein</fullName>
    </submittedName>
</protein>
<evidence type="ECO:0000313" key="1">
    <source>
        <dbReference type="EMBL" id="JAE01234.1"/>
    </source>
</evidence>
<accession>A0A0A9EQG4</accession>
<reference evidence="1" key="1">
    <citation type="submission" date="2014-09" db="EMBL/GenBank/DDBJ databases">
        <authorList>
            <person name="Magalhaes I.L.F."/>
            <person name="Oliveira U."/>
            <person name="Santos F.R."/>
            <person name="Vidigal T.H.D.A."/>
            <person name="Brescovit A.D."/>
            <person name="Santos A.J."/>
        </authorList>
    </citation>
    <scope>NUCLEOTIDE SEQUENCE</scope>
    <source>
        <tissue evidence="1">Shoot tissue taken approximately 20 cm above the soil surface</tissue>
    </source>
</reference>
<reference evidence="1" key="2">
    <citation type="journal article" date="2015" name="Data Brief">
        <title>Shoot transcriptome of the giant reed, Arundo donax.</title>
        <authorList>
            <person name="Barrero R.A."/>
            <person name="Guerrero F.D."/>
            <person name="Moolhuijzen P."/>
            <person name="Goolsby J.A."/>
            <person name="Tidwell J."/>
            <person name="Bellgard S.E."/>
            <person name="Bellgard M.I."/>
        </authorList>
    </citation>
    <scope>NUCLEOTIDE SEQUENCE</scope>
    <source>
        <tissue evidence="1">Shoot tissue taken approximately 20 cm above the soil surface</tissue>
    </source>
</reference>
<organism evidence="1">
    <name type="scientific">Arundo donax</name>
    <name type="common">Giant reed</name>
    <name type="synonym">Donax arundinaceus</name>
    <dbReference type="NCBI Taxonomy" id="35708"/>
    <lineage>
        <taxon>Eukaryota</taxon>
        <taxon>Viridiplantae</taxon>
        <taxon>Streptophyta</taxon>
        <taxon>Embryophyta</taxon>
        <taxon>Tracheophyta</taxon>
        <taxon>Spermatophyta</taxon>
        <taxon>Magnoliopsida</taxon>
        <taxon>Liliopsida</taxon>
        <taxon>Poales</taxon>
        <taxon>Poaceae</taxon>
        <taxon>PACMAD clade</taxon>
        <taxon>Arundinoideae</taxon>
        <taxon>Arundineae</taxon>
        <taxon>Arundo</taxon>
    </lineage>
</organism>